<accession>A0A642UVM5</accession>
<dbReference type="SUPFAM" id="SSF48317">
    <property type="entry name" value="Acid phosphatase/Vanadium-dependent haloperoxidase"/>
    <property type="match status" value="1"/>
</dbReference>
<evidence type="ECO:0000256" key="4">
    <source>
        <dbReference type="ARBA" id="ARBA00022989"/>
    </source>
</evidence>
<organism evidence="8 9">
    <name type="scientific">Diutina rugosa</name>
    <name type="common">Yeast</name>
    <name type="synonym">Candida rugosa</name>
    <dbReference type="NCBI Taxonomy" id="5481"/>
    <lineage>
        <taxon>Eukaryota</taxon>
        <taxon>Fungi</taxon>
        <taxon>Dikarya</taxon>
        <taxon>Ascomycota</taxon>
        <taxon>Saccharomycotina</taxon>
        <taxon>Pichiomycetes</taxon>
        <taxon>Debaryomycetaceae</taxon>
        <taxon>Diutina</taxon>
    </lineage>
</organism>
<dbReference type="RefSeq" id="XP_034014180.1">
    <property type="nucleotide sequence ID" value="XM_034153549.1"/>
</dbReference>
<evidence type="ECO:0000256" key="2">
    <source>
        <dbReference type="ARBA" id="ARBA00008816"/>
    </source>
</evidence>
<dbReference type="PANTHER" id="PTHR10165:SF35">
    <property type="entry name" value="RE23632P"/>
    <property type="match status" value="1"/>
</dbReference>
<feature type="transmembrane region" description="Helical" evidence="6">
    <location>
        <begin position="217"/>
        <end position="240"/>
    </location>
</feature>
<dbReference type="EMBL" id="SWFT01000034">
    <property type="protein sequence ID" value="KAA8906470.1"/>
    <property type="molecule type" value="Genomic_DNA"/>
</dbReference>
<dbReference type="Gene3D" id="1.20.144.10">
    <property type="entry name" value="Phosphatidic acid phosphatase type 2/haloperoxidase"/>
    <property type="match status" value="1"/>
</dbReference>
<feature type="transmembrane region" description="Helical" evidence="6">
    <location>
        <begin position="53"/>
        <end position="74"/>
    </location>
</feature>
<keyword evidence="4 6" id="KW-1133">Transmembrane helix</keyword>
<sequence length="266" mass="29605">MAYPPLKHYWVDWICVAGLIALFFGVSERATPFSRQFYLNDMSLSHPFTHHERVSAFECIAIAFLVPLVSITGVSLYRAKGWNSKFIHQLGVGVLGLLLALSLNGNVTDALKCWIARPRPDFLDRCGAAKGTPRNVMVTVDVCTAPYGKSVLVEGMKSTPSGHSSIAFAGLGFLTLWLLGQAKLMQPNQRQPIYKFIVAFIPIAIATYIALSRTQDYRHHFGDVISGSVLGFIFAGLMYFRYYPALADEECDEPKRVDDIRPILPE</sequence>
<dbReference type="InterPro" id="IPR043216">
    <property type="entry name" value="PAP-like"/>
</dbReference>
<evidence type="ECO:0000256" key="1">
    <source>
        <dbReference type="ARBA" id="ARBA00004141"/>
    </source>
</evidence>
<dbReference type="GO" id="GO:0006644">
    <property type="term" value="P:phospholipid metabolic process"/>
    <property type="evidence" value="ECO:0007669"/>
    <property type="project" value="InterPro"/>
</dbReference>
<dbReference type="VEuPathDB" id="FungiDB:DIURU_001048"/>
<dbReference type="GO" id="GO:0016020">
    <property type="term" value="C:membrane"/>
    <property type="evidence" value="ECO:0007669"/>
    <property type="project" value="UniProtKB-SubCell"/>
</dbReference>
<name>A0A642UVM5_DIURU</name>
<evidence type="ECO:0000256" key="6">
    <source>
        <dbReference type="SAM" id="Phobius"/>
    </source>
</evidence>
<comment type="similarity">
    <text evidence="2">Belongs to the PA-phosphatase related phosphoesterase family.</text>
</comment>
<dbReference type="OrthoDB" id="10030083at2759"/>
<dbReference type="AlphaFoldDB" id="A0A642UVM5"/>
<dbReference type="CDD" id="cd03390">
    <property type="entry name" value="PAP2_containing_1_like"/>
    <property type="match status" value="1"/>
</dbReference>
<keyword evidence="9" id="KW-1185">Reference proteome</keyword>
<dbReference type="Proteomes" id="UP000449547">
    <property type="component" value="Unassembled WGS sequence"/>
</dbReference>
<dbReference type="PANTHER" id="PTHR10165">
    <property type="entry name" value="LIPID PHOSPHATE PHOSPHATASE"/>
    <property type="match status" value="1"/>
</dbReference>
<feature type="domain" description="Phosphatidic acid phosphatase type 2/haloperoxidase" evidence="7">
    <location>
        <begin position="92"/>
        <end position="239"/>
    </location>
</feature>
<evidence type="ECO:0000313" key="8">
    <source>
        <dbReference type="EMBL" id="KAA8906470.1"/>
    </source>
</evidence>
<dbReference type="GO" id="GO:0008195">
    <property type="term" value="F:phosphatidate phosphatase activity"/>
    <property type="evidence" value="ECO:0007669"/>
    <property type="project" value="TreeGrafter"/>
</dbReference>
<dbReference type="GO" id="GO:0046839">
    <property type="term" value="P:phospholipid dephosphorylation"/>
    <property type="evidence" value="ECO:0007669"/>
    <property type="project" value="TreeGrafter"/>
</dbReference>
<evidence type="ECO:0000256" key="5">
    <source>
        <dbReference type="ARBA" id="ARBA00023136"/>
    </source>
</evidence>
<dbReference type="InterPro" id="IPR036938">
    <property type="entry name" value="PAP2/HPO_sf"/>
</dbReference>
<dbReference type="Pfam" id="PF01569">
    <property type="entry name" value="PAP2"/>
    <property type="match status" value="1"/>
</dbReference>
<protein>
    <recommendedName>
        <fullName evidence="7">Phosphatidic acid phosphatase type 2/haloperoxidase domain-containing protein</fullName>
    </recommendedName>
</protein>
<gene>
    <name evidence="8" type="ORF">DIURU_001048</name>
</gene>
<evidence type="ECO:0000313" key="9">
    <source>
        <dbReference type="Proteomes" id="UP000449547"/>
    </source>
</evidence>
<proteinExistence type="inferred from homology"/>
<comment type="caution">
    <text evidence="8">The sequence shown here is derived from an EMBL/GenBank/DDBJ whole genome shotgun (WGS) entry which is preliminary data.</text>
</comment>
<evidence type="ECO:0000259" key="7">
    <source>
        <dbReference type="SMART" id="SM00014"/>
    </source>
</evidence>
<keyword evidence="3 6" id="KW-0812">Transmembrane</keyword>
<comment type="subcellular location">
    <subcellularLocation>
        <location evidence="1">Membrane</location>
        <topology evidence="1">Multi-pass membrane protein</topology>
    </subcellularLocation>
</comment>
<dbReference type="GeneID" id="54779701"/>
<feature type="transmembrane region" description="Helical" evidence="6">
    <location>
        <begin position="86"/>
        <end position="103"/>
    </location>
</feature>
<dbReference type="OMA" id="CTPLIVI"/>
<reference evidence="8 9" key="1">
    <citation type="submission" date="2019-07" db="EMBL/GenBank/DDBJ databases">
        <title>Genome assembly of two rare yeast pathogens: Diutina rugosa and Trichomonascus ciferrii.</title>
        <authorList>
            <person name="Mixao V."/>
            <person name="Saus E."/>
            <person name="Hansen A."/>
            <person name="Lass-Flor C."/>
            <person name="Gabaldon T."/>
        </authorList>
    </citation>
    <scope>NUCLEOTIDE SEQUENCE [LARGE SCALE GENOMIC DNA]</scope>
    <source>
        <strain evidence="8 9">CBS 613</strain>
    </source>
</reference>
<dbReference type="SMART" id="SM00014">
    <property type="entry name" value="acidPPc"/>
    <property type="match status" value="1"/>
</dbReference>
<feature type="transmembrane region" description="Helical" evidence="6">
    <location>
        <begin position="192"/>
        <end position="211"/>
    </location>
</feature>
<dbReference type="InterPro" id="IPR000326">
    <property type="entry name" value="PAP2/HPO"/>
</dbReference>
<keyword evidence="5 6" id="KW-0472">Membrane</keyword>
<evidence type="ECO:0000256" key="3">
    <source>
        <dbReference type="ARBA" id="ARBA00022692"/>
    </source>
</evidence>